<proteinExistence type="inferred from homology"/>
<reference evidence="9 10" key="1">
    <citation type="journal article" date="2011" name="Stand. Genomic Sci.">
        <title>Complete genome sequence of the halophilic and highly halotolerant Chromohalobacter salexigens type strain (1H11(T)).</title>
        <authorList>
            <person name="Copeland A."/>
            <person name="O'Connor K."/>
            <person name="Lucas S."/>
            <person name="Lapidus A."/>
            <person name="Berry K.W."/>
            <person name="Detter J.C."/>
            <person name="Del Rio T.G."/>
            <person name="Hammon N."/>
            <person name="Dalin E."/>
            <person name="Tice H."/>
            <person name="Pitluck S."/>
            <person name="Bruce D."/>
            <person name="Goodwin L."/>
            <person name="Han C."/>
            <person name="Tapia R."/>
            <person name="Saunders E."/>
            <person name="Schmutz J."/>
            <person name="Brettin T."/>
            <person name="Larimer F."/>
            <person name="Land M."/>
            <person name="Hauser L."/>
            <person name="Vargas C."/>
            <person name="Nieto J.J."/>
            <person name="Kyrpides N.C."/>
            <person name="Ivanova N."/>
            <person name="Goker M."/>
            <person name="Klenk H.P."/>
            <person name="Csonka L.N."/>
            <person name="Woyke T."/>
        </authorList>
    </citation>
    <scope>NUCLEOTIDE SEQUENCE [LARGE SCALE GENOMIC DNA]</scope>
    <source>
        <strain evidence="10">ATCC BAA-138 / DSM 3043 / CIP 106854 / NCIMB 13768 / 1H11</strain>
    </source>
</reference>
<evidence type="ECO:0000256" key="2">
    <source>
        <dbReference type="ARBA" id="ARBA00022448"/>
    </source>
</evidence>
<gene>
    <name evidence="9" type="ordered locus">Csal_0582</name>
</gene>
<dbReference type="GO" id="GO:0045454">
    <property type="term" value="P:cell redox homeostasis"/>
    <property type="evidence" value="ECO:0007669"/>
    <property type="project" value="TreeGrafter"/>
</dbReference>
<comment type="similarity">
    <text evidence="1 6">Belongs to the thioredoxin family.</text>
</comment>
<keyword evidence="2" id="KW-0813">Transport</keyword>
<keyword evidence="3" id="KW-0249">Electron transport</keyword>
<dbReference type="PANTHER" id="PTHR45663:SF11">
    <property type="entry name" value="GEO12009P1"/>
    <property type="match status" value="1"/>
</dbReference>
<dbReference type="AlphaFoldDB" id="Q1R014"/>
<evidence type="ECO:0000256" key="7">
    <source>
        <dbReference type="PIRSR" id="PIRSR000077-4"/>
    </source>
</evidence>
<dbReference type="OrthoDB" id="6183917at2"/>
<dbReference type="InterPro" id="IPR005746">
    <property type="entry name" value="Thioredoxin"/>
</dbReference>
<dbReference type="Proteomes" id="UP000000239">
    <property type="component" value="Chromosome"/>
</dbReference>
<dbReference type="KEGG" id="csa:Csal_0582"/>
<sequence length="109" mass="11784">MSERLIEVTDDTFEERVLEPQTPVLVAFVAAWCAPCRELRSRLSALAAARDALQVALCDVDLNPATADKYGVRGMPTLVLFVGASMESSRVGALSTTQLEGWLDAQLTS</sequence>
<dbReference type="InterPro" id="IPR036249">
    <property type="entry name" value="Thioredoxin-like_sf"/>
</dbReference>
<evidence type="ECO:0000256" key="4">
    <source>
        <dbReference type="ARBA" id="ARBA00023157"/>
    </source>
</evidence>
<evidence type="ECO:0000256" key="5">
    <source>
        <dbReference type="ARBA" id="ARBA00023284"/>
    </source>
</evidence>
<keyword evidence="5 7" id="KW-0676">Redox-active center</keyword>
<dbReference type="HOGENOM" id="CLU_090389_10_2_6"/>
<feature type="domain" description="Thioredoxin" evidence="8">
    <location>
        <begin position="1"/>
        <end position="108"/>
    </location>
</feature>
<dbReference type="InterPro" id="IPR013766">
    <property type="entry name" value="Thioredoxin_domain"/>
</dbReference>
<keyword evidence="4 7" id="KW-1015">Disulfide bond</keyword>
<dbReference type="PIRSF" id="PIRSF000077">
    <property type="entry name" value="Thioredoxin"/>
    <property type="match status" value="1"/>
</dbReference>
<dbReference type="EMBL" id="CP000285">
    <property type="protein sequence ID" value="ABE57944.1"/>
    <property type="molecule type" value="Genomic_DNA"/>
</dbReference>
<dbReference type="SUPFAM" id="SSF52833">
    <property type="entry name" value="Thioredoxin-like"/>
    <property type="match status" value="1"/>
</dbReference>
<evidence type="ECO:0000256" key="6">
    <source>
        <dbReference type="PIRNR" id="PIRNR000077"/>
    </source>
</evidence>
<accession>Q1R014</accession>
<name>Q1R014_CHRI1</name>
<dbReference type="GO" id="GO:0005829">
    <property type="term" value="C:cytosol"/>
    <property type="evidence" value="ECO:0007669"/>
    <property type="project" value="TreeGrafter"/>
</dbReference>
<evidence type="ECO:0000313" key="10">
    <source>
        <dbReference type="Proteomes" id="UP000000239"/>
    </source>
</evidence>
<dbReference type="GO" id="GO:0015035">
    <property type="term" value="F:protein-disulfide reductase activity"/>
    <property type="evidence" value="ECO:0007669"/>
    <property type="project" value="InterPro"/>
</dbReference>
<organism evidence="9 10">
    <name type="scientific">Chromohalobacter israelensis (strain ATCC BAA-138 / DSM 3043 / CIP 106854 / NCIMB 13768 / 1H11)</name>
    <name type="common">Chromohalobacter salexigens</name>
    <dbReference type="NCBI Taxonomy" id="290398"/>
    <lineage>
        <taxon>Bacteria</taxon>
        <taxon>Pseudomonadati</taxon>
        <taxon>Pseudomonadota</taxon>
        <taxon>Gammaproteobacteria</taxon>
        <taxon>Oceanospirillales</taxon>
        <taxon>Halomonadaceae</taxon>
        <taxon>Chromohalobacter</taxon>
    </lineage>
</organism>
<dbReference type="PROSITE" id="PS51352">
    <property type="entry name" value="THIOREDOXIN_2"/>
    <property type="match status" value="1"/>
</dbReference>
<evidence type="ECO:0000256" key="3">
    <source>
        <dbReference type="ARBA" id="ARBA00022982"/>
    </source>
</evidence>
<keyword evidence="10" id="KW-1185">Reference proteome</keyword>
<protein>
    <recommendedName>
        <fullName evidence="6">Thioredoxin</fullName>
    </recommendedName>
</protein>
<dbReference type="STRING" id="290398.Csal_0582"/>
<dbReference type="PRINTS" id="PR00421">
    <property type="entry name" value="THIOREDOXIN"/>
</dbReference>
<dbReference type="eggNOG" id="COG3118">
    <property type="taxonomic scope" value="Bacteria"/>
</dbReference>
<dbReference type="CDD" id="cd02947">
    <property type="entry name" value="TRX_family"/>
    <property type="match status" value="1"/>
</dbReference>
<evidence type="ECO:0000313" key="9">
    <source>
        <dbReference type="EMBL" id="ABE57944.1"/>
    </source>
</evidence>
<dbReference type="Pfam" id="PF00085">
    <property type="entry name" value="Thioredoxin"/>
    <property type="match status" value="1"/>
</dbReference>
<dbReference type="PANTHER" id="PTHR45663">
    <property type="entry name" value="GEO12009P1"/>
    <property type="match status" value="1"/>
</dbReference>
<dbReference type="RefSeq" id="WP_011505890.1">
    <property type="nucleotide sequence ID" value="NC_007963.1"/>
</dbReference>
<dbReference type="Gene3D" id="3.40.30.10">
    <property type="entry name" value="Glutaredoxin"/>
    <property type="match status" value="1"/>
</dbReference>
<dbReference type="GeneID" id="95333338"/>
<evidence type="ECO:0000256" key="1">
    <source>
        <dbReference type="ARBA" id="ARBA00008987"/>
    </source>
</evidence>
<evidence type="ECO:0000259" key="8">
    <source>
        <dbReference type="PROSITE" id="PS51352"/>
    </source>
</evidence>
<feature type="disulfide bond" description="Redox-active" evidence="7">
    <location>
        <begin position="33"/>
        <end position="36"/>
    </location>
</feature>